<organism evidence="6 7">
    <name type="scientific">Allacma fusca</name>
    <dbReference type="NCBI Taxonomy" id="39272"/>
    <lineage>
        <taxon>Eukaryota</taxon>
        <taxon>Metazoa</taxon>
        <taxon>Ecdysozoa</taxon>
        <taxon>Arthropoda</taxon>
        <taxon>Hexapoda</taxon>
        <taxon>Collembola</taxon>
        <taxon>Symphypleona</taxon>
        <taxon>Sminthuridae</taxon>
        <taxon>Allacma</taxon>
    </lineage>
</organism>
<comment type="subcellular location">
    <subcellularLocation>
        <location evidence="5">Membrane</location>
        <topology evidence="5">Single-pass membrane protein</topology>
    </subcellularLocation>
</comment>
<evidence type="ECO:0000256" key="1">
    <source>
        <dbReference type="ARBA" id="ARBA00009995"/>
    </source>
</evidence>
<dbReference type="GO" id="GO:0015020">
    <property type="term" value="F:glucuronosyltransferase activity"/>
    <property type="evidence" value="ECO:0007669"/>
    <property type="project" value="UniProtKB-EC"/>
</dbReference>
<evidence type="ECO:0000313" key="6">
    <source>
        <dbReference type="EMBL" id="CAG7734933.1"/>
    </source>
</evidence>
<reference evidence="6" key="1">
    <citation type="submission" date="2021-06" db="EMBL/GenBank/DDBJ databases">
        <authorList>
            <person name="Hodson N. C."/>
            <person name="Mongue J. A."/>
            <person name="Jaron S. K."/>
        </authorList>
    </citation>
    <scope>NUCLEOTIDE SEQUENCE</scope>
</reference>
<evidence type="ECO:0000256" key="5">
    <source>
        <dbReference type="RuleBase" id="RU362059"/>
    </source>
</evidence>
<feature type="non-terminal residue" evidence="6">
    <location>
        <position position="1"/>
    </location>
</feature>
<dbReference type="PROSITE" id="PS00375">
    <property type="entry name" value="UDPGT"/>
    <property type="match status" value="1"/>
</dbReference>
<dbReference type="AlphaFoldDB" id="A0A8J2K812"/>
<dbReference type="InterPro" id="IPR035595">
    <property type="entry name" value="UDP_glycos_trans_CS"/>
</dbReference>
<evidence type="ECO:0000256" key="3">
    <source>
        <dbReference type="ARBA" id="ARBA00022679"/>
    </source>
</evidence>
<dbReference type="PANTHER" id="PTHR48043:SF159">
    <property type="entry name" value="EG:EG0003.4 PROTEIN-RELATED"/>
    <property type="match status" value="1"/>
</dbReference>
<keyword evidence="2 4" id="KW-0328">Glycosyltransferase</keyword>
<dbReference type="EC" id="2.4.1.17" evidence="5"/>
<comment type="catalytic activity">
    <reaction evidence="5">
        <text>glucuronate acceptor + UDP-alpha-D-glucuronate = acceptor beta-D-glucuronoside + UDP + H(+)</text>
        <dbReference type="Rhea" id="RHEA:21032"/>
        <dbReference type="ChEBI" id="CHEBI:15378"/>
        <dbReference type="ChEBI" id="CHEBI:58052"/>
        <dbReference type="ChEBI" id="CHEBI:58223"/>
        <dbReference type="ChEBI" id="CHEBI:132367"/>
        <dbReference type="ChEBI" id="CHEBI:132368"/>
        <dbReference type="EC" id="2.4.1.17"/>
    </reaction>
</comment>
<accession>A0A8J2K812</accession>
<dbReference type="InterPro" id="IPR002213">
    <property type="entry name" value="UDP_glucos_trans"/>
</dbReference>
<dbReference type="EMBL" id="CAJVCH010278796">
    <property type="protein sequence ID" value="CAG7734933.1"/>
    <property type="molecule type" value="Genomic_DNA"/>
</dbReference>
<keyword evidence="3 4" id="KW-0808">Transferase</keyword>
<dbReference type="FunFam" id="3.40.50.2000:FF:000021">
    <property type="entry name" value="UDP-glucuronosyltransferase"/>
    <property type="match status" value="1"/>
</dbReference>
<sequence>MVVPVGGMHCTDEHKALPKEMEAFIEGAGDAGFIFVSFGSMVKMSMVPESLLQLFFNAIKDMKTRFIWRWDSNPPANLPKNILTGKWFPQQDLLAHPKIKGFISHGGLMSSQQAIFHAVPLVVLPVVYDQPYNAFRAKHHGIGIHLELSELTEENFREAVIRIVEDKSIKEKM</sequence>
<name>A0A8J2K812_9HEXA</name>
<dbReference type="PANTHER" id="PTHR48043">
    <property type="entry name" value="EG:EG0003.4 PROTEIN-RELATED"/>
    <property type="match status" value="1"/>
</dbReference>
<evidence type="ECO:0000256" key="4">
    <source>
        <dbReference type="RuleBase" id="RU003718"/>
    </source>
</evidence>
<proteinExistence type="inferred from homology"/>
<comment type="caution">
    <text evidence="6">The sequence shown here is derived from an EMBL/GenBank/DDBJ whole genome shotgun (WGS) entry which is preliminary data.</text>
</comment>
<keyword evidence="7" id="KW-1185">Reference proteome</keyword>
<gene>
    <name evidence="6" type="ORF">AFUS01_LOCUS23292</name>
</gene>
<dbReference type="OrthoDB" id="5835829at2759"/>
<comment type="similarity">
    <text evidence="1 4">Belongs to the UDP-glycosyltransferase family.</text>
</comment>
<dbReference type="InterPro" id="IPR050271">
    <property type="entry name" value="UDP-glycosyltransferase"/>
</dbReference>
<protein>
    <recommendedName>
        <fullName evidence="5">UDP-glucuronosyltransferase</fullName>
        <ecNumber evidence="5">2.4.1.17</ecNumber>
    </recommendedName>
</protein>
<dbReference type="GO" id="GO:0016020">
    <property type="term" value="C:membrane"/>
    <property type="evidence" value="ECO:0007669"/>
    <property type="project" value="UniProtKB-SubCell"/>
</dbReference>
<dbReference type="Pfam" id="PF00201">
    <property type="entry name" value="UDPGT"/>
    <property type="match status" value="1"/>
</dbReference>
<evidence type="ECO:0000256" key="2">
    <source>
        <dbReference type="ARBA" id="ARBA00022676"/>
    </source>
</evidence>
<dbReference type="CDD" id="cd03784">
    <property type="entry name" value="GT1_Gtf-like"/>
    <property type="match status" value="1"/>
</dbReference>
<evidence type="ECO:0000313" key="7">
    <source>
        <dbReference type="Proteomes" id="UP000708208"/>
    </source>
</evidence>
<dbReference type="Proteomes" id="UP000708208">
    <property type="component" value="Unassembled WGS sequence"/>
</dbReference>